<reference evidence="3 4" key="1">
    <citation type="submission" date="2024-11" db="EMBL/GenBank/DDBJ databases">
        <authorList>
            <person name="Heng Y.C."/>
            <person name="Lim A.C.H."/>
            <person name="Lee J.K.Y."/>
            <person name="Kittelmann S."/>
        </authorList>
    </citation>
    <scope>NUCLEOTIDE SEQUENCE [LARGE SCALE GENOMIC DNA]</scope>
    <source>
        <strain evidence="3 4">WILCCON 0114</strain>
    </source>
</reference>
<dbReference type="Proteomes" id="UP001623592">
    <property type="component" value="Unassembled WGS sequence"/>
</dbReference>
<feature type="transmembrane region" description="Helical" evidence="1">
    <location>
        <begin position="6"/>
        <end position="21"/>
    </location>
</feature>
<evidence type="ECO:0000259" key="2">
    <source>
        <dbReference type="Pfam" id="PF10882"/>
    </source>
</evidence>
<comment type="caution">
    <text evidence="3">The sequence shown here is derived from an EMBL/GenBank/DDBJ whole genome shotgun (WGS) entry which is preliminary data.</text>
</comment>
<organism evidence="3 4">
    <name type="scientific">Clostridium neuense</name>
    <dbReference type="NCBI Taxonomy" id="1728934"/>
    <lineage>
        <taxon>Bacteria</taxon>
        <taxon>Bacillati</taxon>
        <taxon>Bacillota</taxon>
        <taxon>Clostridia</taxon>
        <taxon>Eubacteriales</taxon>
        <taxon>Clostridiaceae</taxon>
        <taxon>Clostridium</taxon>
    </lineage>
</organism>
<accession>A0ABW8TKL4</accession>
<keyword evidence="1" id="KW-0472">Membrane</keyword>
<name>A0ABW8TKL4_9CLOT</name>
<dbReference type="Pfam" id="PF12650">
    <property type="entry name" value="DUF3784"/>
    <property type="match status" value="1"/>
</dbReference>
<feature type="transmembrane region" description="Helical" evidence="1">
    <location>
        <begin position="50"/>
        <end position="67"/>
    </location>
</feature>
<evidence type="ECO:0000313" key="4">
    <source>
        <dbReference type="Proteomes" id="UP001623592"/>
    </source>
</evidence>
<dbReference type="InterPro" id="IPR017259">
    <property type="entry name" value="UCP037672"/>
</dbReference>
<evidence type="ECO:0000313" key="3">
    <source>
        <dbReference type="EMBL" id="MFL0252035.1"/>
    </source>
</evidence>
<feature type="transmembrane region" description="Helical" evidence="1">
    <location>
        <begin position="73"/>
        <end position="90"/>
    </location>
</feature>
<dbReference type="Pfam" id="PF10882">
    <property type="entry name" value="bPH_5"/>
    <property type="match status" value="1"/>
</dbReference>
<evidence type="ECO:0000256" key="1">
    <source>
        <dbReference type="SAM" id="Phobius"/>
    </source>
</evidence>
<protein>
    <submittedName>
        <fullName evidence="3">PH domain-containing protein</fullName>
    </submittedName>
</protein>
<dbReference type="RefSeq" id="WP_406788768.1">
    <property type="nucleotide sequence ID" value="NZ_JBJIAA010000014.1"/>
</dbReference>
<sequence>MLYVTLFLCGAIVFGMGAFLYKTKKIEIIKSYDSRKQYDRDGLAKFEGKNYMYTGGLLIVVGILNLIFQYNVIFLAALGISVIFIILISFKSINGRSKYILVENEKAAKIEKRRSKMTLIAVLIIIGITAVPIGVIFGIELNAKTEFSVSGKDVKIKAGLEKASFNLDDIKKVYIKNTIPNFSKISGMDTRDINRGRFNVSGYGDGYIFLETNKGPYLYIMLKNGFVIINSKDASKVNNYYHKLNYK</sequence>
<dbReference type="EMBL" id="JBJIAA010000014">
    <property type="protein sequence ID" value="MFL0252035.1"/>
    <property type="molecule type" value="Genomic_DNA"/>
</dbReference>
<feature type="transmembrane region" description="Helical" evidence="1">
    <location>
        <begin position="119"/>
        <end position="139"/>
    </location>
</feature>
<dbReference type="InterPro" id="IPR027783">
    <property type="entry name" value="Bacterial_PH-related"/>
</dbReference>
<gene>
    <name evidence="3" type="ORF">ACJDT4_16565</name>
</gene>
<keyword evidence="1" id="KW-1133">Transmembrane helix</keyword>
<proteinExistence type="predicted"/>
<feature type="domain" description="Bacterial Pleckstrin homology" evidence="2">
    <location>
        <begin position="146"/>
        <end position="241"/>
    </location>
</feature>
<keyword evidence="4" id="KW-1185">Reference proteome</keyword>
<keyword evidence="1" id="KW-0812">Transmembrane</keyword>